<evidence type="ECO:0000313" key="3">
    <source>
        <dbReference type="Proteomes" id="UP000480178"/>
    </source>
</evidence>
<reference evidence="2 3" key="1">
    <citation type="submission" date="2020-01" db="EMBL/GenBank/DDBJ databases">
        <authorList>
            <person name="Kim M.K."/>
        </authorList>
    </citation>
    <scope>NUCLEOTIDE SEQUENCE [LARGE SCALE GENOMIC DNA]</scope>
    <source>
        <strain evidence="2 3">172606-1</strain>
    </source>
</reference>
<name>A0A6C0GL58_9BACT</name>
<feature type="domain" description="Outer membrane protein beta-barrel" evidence="1">
    <location>
        <begin position="25"/>
        <end position="194"/>
    </location>
</feature>
<dbReference type="RefSeq" id="WP_162444394.1">
    <property type="nucleotide sequence ID" value="NZ_CP048222.1"/>
</dbReference>
<gene>
    <name evidence="2" type="ORF">GXP67_17895</name>
</gene>
<keyword evidence="3" id="KW-1185">Reference proteome</keyword>
<dbReference type="KEGG" id="rhoz:GXP67_17895"/>
<organism evidence="2 3">
    <name type="scientific">Rhodocytophaga rosea</name>
    <dbReference type="NCBI Taxonomy" id="2704465"/>
    <lineage>
        <taxon>Bacteria</taxon>
        <taxon>Pseudomonadati</taxon>
        <taxon>Bacteroidota</taxon>
        <taxon>Cytophagia</taxon>
        <taxon>Cytophagales</taxon>
        <taxon>Rhodocytophagaceae</taxon>
        <taxon>Rhodocytophaga</taxon>
    </lineage>
</organism>
<accession>A0A6C0GL58</accession>
<protein>
    <submittedName>
        <fullName evidence="2">PorT family protein</fullName>
    </submittedName>
</protein>
<dbReference type="AlphaFoldDB" id="A0A6C0GL58"/>
<sequence length="220" mass="25047">MLLSLPGVGQRKSLYAIHQGNYDDKPLHYGFFLAGNYTKFKRHYSQAFITGMDTAFSINPKGAPGFGLGFIASYSIGKYVDIRLLPSAAFYERSIDYLFNKGTTNTQTIESTFLELPILLKYKSVRRGNVRMYMVGGLKPSIEIGSNKKEKTKDRLVTDNMDLTVEYGMGFDLFYTFVKVSPEIRFSHGIRNMLVKDTSPYSRGLERLNSHTVSLYLFFE</sequence>
<dbReference type="EMBL" id="CP048222">
    <property type="protein sequence ID" value="QHT68380.1"/>
    <property type="molecule type" value="Genomic_DNA"/>
</dbReference>
<evidence type="ECO:0000259" key="1">
    <source>
        <dbReference type="Pfam" id="PF13568"/>
    </source>
</evidence>
<dbReference type="Proteomes" id="UP000480178">
    <property type="component" value="Chromosome"/>
</dbReference>
<proteinExistence type="predicted"/>
<evidence type="ECO:0000313" key="2">
    <source>
        <dbReference type="EMBL" id="QHT68380.1"/>
    </source>
</evidence>
<dbReference type="InterPro" id="IPR025665">
    <property type="entry name" value="Beta-barrel_OMP_2"/>
</dbReference>
<dbReference type="Pfam" id="PF13568">
    <property type="entry name" value="OMP_b-brl_2"/>
    <property type="match status" value="1"/>
</dbReference>